<organism evidence="1 2">
    <name type="scientific">Capronia epimyces CBS 606.96</name>
    <dbReference type="NCBI Taxonomy" id="1182542"/>
    <lineage>
        <taxon>Eukaryota</taxon>
        <taxon>Fungi</taxon>
        <taxon>Dikarya</taxon>
        <taxon>Ascomycota</taxon>
        <taxon>Pezizomycotina</taxon>
        <taxon>Eurotiomycetes</taxon>
        <taxon>Chaetothyriomycetidae</taxon>
        <taxon>Chaetothyriales</taxon>
        <taxon>Herpotrichiellaceae</taxon>
        <taxon>Capronia</taxon>
    </lineage>
</organism>
<keyword evidence="2" id="KW-1185">Reference proteome</keyword>
<dbReference type="AlphaFoldDB" id="W9YFS0"/>
<reference evidence="1 2" key="1">
    <citation type="submission" date="2013-03" db="EMBL/GenBank/DDBJ databases">
        <title>The Genome Sequence of Capronia epimyces CBS 606.96.</title>
        <authorList>
            <consortium name="The Broad Institute Genomics Platform"/>
            <person name="Cuomo C."/>
            <person name="de Hoog S."/>
            <person name="Gorbushina A."/>
            <person name="Walker B."/>
            <person name="Young S.K."/>
            <person name="Zeng Q."/>
            <person name="Gargeya S."/>
            <person name="Fitzgerald M."/>
            <person name="Haas B."/>
            <person name="Abouelleil A."/>
            <person name="Allen A.W."/>
            <person name="Alvarado L."/>
            <person name="Arachchi H.M."/>
            <person name="Berlin A.M."/>
            <person name="Chapman S.B."/>
            <person name="Gainer-Dewar J."/>
            <person name="Goldberg J."/>
            <person name="Griggs A."/>
            <person name="Gujja S."/>
            <person name="Hansen M."/>
            <person name="Howarth C."/>
            <person name="Imamovic A."/>
            <person name="Ireland A."/>
            <person name="Larimer J."/>
            <person name="McCowan C."/>
            <person name="Murphy C."/>
            <person name="Pearson M."/>
            <person name="Poon T.W."/>
            <person name="Priest M."/>
            <person name="Roberts A."/>
            <person name="Saif S."/>
            <person name="Shea T."/>
            <person name="Sisk P."/>
            <person name="Sykes S."/>
            <person name="Wortman J."/>
            <person name="Nusbaum C."/>
            <person name="Birren B."/>
        </authorList>
    </citation>
    <scope>NUCLEOTIDE SEQUENCE [LARGE SCALE GENOMIC DNA]</scope>
    <source>
        <strain evidence="1 2">CBS 606.96</strain>
    </source>
</reference>
<evidence type="ECO:0000313" key="2">
    <source>
        <dbReference type="Proteomes" id="UP000019478"/>
    </source>
</evidence>
<name>W9YFS0_9EURO</name>
<sequence>MAPATEICFLPLKEESYPDDATSTAGQKFKSILETILAQDGAQRLYWGPQVEHPSIYNLFIDWDSIGHHEKFIASDAYKPFSGEIGAFLSGPPRFYHVHFDPHPPTVALADGGPFATEFITFYFPADYSEEDQKAVEERVKKLVKVIEGTAKGFKGSAGGWVAEELDLPDGSAKAKAFIGLLGWESVEAHLKFRGTQAFSDNIHLLREAKDLKKLAVFHVSSKEAHKV</sequence>
<dbReference type="STRING" id="1182542.W9YFS0"/>
<protein>
    <recommendedName>
        <fullName evidence="3">ABM domain-containing protein</fullName>
    </recommendedName>
</protein>
<dbReference type="GeneID" id="19171537"/>
<dbReference type="RefSeq" id="XP_007735737.1">
    <property type="nucleotide sequence ID" value="XM_007737547.1"/>
</dbReference>
<accession>W9YFS0</accession>
<dbReference type="EMBL" id="AMGY01000006">
    <property type="protein sequence ID" value="EXJ81149.1"/>
    <property type="molecule type" value="Genomic_DNA"/>
</dbReference>
<evidence type="ECO:0008006" key="3">
    <source>
        <dbReference type="Google" id="ProtNLM"/>
    </source>
</evidence>
<dbReference type="InterPro" id="IPR011008">
    <property type="entry name" value="Dimeric_a/b-barrel"/>
</dbReference>
<dbReference type="OrthoDB" id="3830579at2759"/>
<proteinExistence type="predicted"/>
<dbReference type="SUPFAM" id="SSF54909">
    <property type="entry name" value="Dimeric alpha+beta barrel"/>
    <property type="match status" value="1"/>
</dbReference>
<dbReference type="Proteomes" id="UP000019478">
    <property type="component" value="Unassembled WGS sequence"/>
</dbReference>
<dbReference type="Gene3D" id="3.30.70.100">
    <property type="match status" value="2"/>
</dbReference>
<dbReference type="HOGENOM" id="CLU_081631_2_2_1"/>
<gene>
    <name evidence="1" type="ORF">A1O3_07438</name>
</gene>
<evidence type="ECO:0000313" key="1">
    <source>
        <dbReference type="EMBL" id="EXJ81149.1"/>
    </source>
</evidence>
<comment type="caution">
    <text evidence="1">The sequence shown here is derived from an EMBL/GenBank/DDBJ whole genome shotgun (WGS) entry which is preliminary data.</text>
</comment>
<dbReference type="eggNOG" id="ENOG502SUTN">
    <property type="taxonomic scope" value="Eukaryota"/>
</dbReference>